<evidence type="ECO:0000259" key="3">
    <source>
        <dbReference type="Pfam" id="PF01361"/>
    </source>
</evidence>
<dbReference type="Pfam" id="PF01361">
    <property type="entry name" value="Tautomerase"/>
    <property type="match status" value="1"/>
</dbReference>
<sequence length="62" mass="7061">MPHVEITLIKGRSVEQKRKTAERITQVVAEELNAKREDTTVAFIEVEKESFAHGGQLVIDRK</sequence>
<dbReference type="InterPro" id="IPR014347">
    <property type="entry name" value="Tautomerase/MIF_sf"/>
</dbReference>
<accession>A0A932A9X8</accession>
<evidence type="ECO:0000256" key="2">
    <source>
        <dbReference type="ARBA" id="ARBA00023235"/>
    </source>
</evidence>
<proteinExistence type="inferred from homology"/>
<organism evidence="4 5">
    <name type="scientific">Candidatus Korobacter versatilis</name>
    <dbReference type="NCBI Taxonomy" id="658062"/>
    <lineage>
        <taxon>Bacteria</taxon>
        <taxon>Pseudomonadati</taxon>
        <taxon>Acidobacteriota</taxon>
        <taxon>Terriglobia</taxon>
        <taxon>Terriglobales</taxon>
        <taxon>Candidatus Korobacteraceae</taxon>
        <taxon>Candidatus Korobacter</taxon>
    </lineage>
</organism>
<dbReference type="PANTHER" id="PTHR35530:SF1">
    <property type="entry name" value="2-HYDROXYMUCONATE TAUTOMERASE"/>
    <property type="match status" value="1"/>
</dbReference>
<dbReference type="GO" id="GO:0016853">
    <property type="term" value="F:isomerase activity"/>
    <property type="evidence" value="ECO:0007669"/>
    <property type="project" value="UniProtKB-KW"/>
</dbReference>
<dbReference type="Gene3D" id="3.30.429.10">
    <property type="entry name" value="Macrophage Migration Inhibitory Factor"/>
    <property type="match status" value="1"/>
</dbReference>
<reference evidence="4" key="1">
    <citation type="submission" date="2020-07" db="EMBL/GenBank/DDBJ databases">
        <title>Huge and variable diversity of episymbiotic CPR bacteria and DPANN archaea in groundwater ecosystems.</title>
        <authorList>
            <person name="He C.Y."/>
            <person name="Keren R."/>
            <person name="Whittaker M."/>
            <person name="Farag I.F."/>
            <person name="Doudna J."/>
            <person name="Cate J.H.D."/>
            <person name="Banfield J.F."/>
        </authorList>
    </citation>
    <scope>NUCLEOTIDE SEQUENCE</scope>
    <source>
        <strain evidence="4">NC_groundwater_580_Pr5_B-0.1um_64_19</strain>
    </source>
</reference>
<keyword evidence="2" id="KW-0413">Isomerase</keyword>
<dbReference type="Proteomes" id="UP000779809">
    <property type="component" value="Unassembled WGS sequence"/>
</dbReference>
<dbReference type="EMBL" id="JACPNR010000014">
    <property type="protein sequence ID" value="MBI2679346.1"/>
    <property type="molecule type" value="Genomic_DNA"/>
</dbReference>
<comment type="caution">
    <text evidence="4">The sequence shown here is derived from an EMBL/GenBank/DDBJ whole genome shotgun (WGS) entry which is preliminary data.</text>
</comment>
<evidence type="ECO:0000313" key="5">
    <source>
        <dbReference type="Proteomes" id="UP000779809"/>
    </source>
</evidence>
<dbReference type="InterPro" id="IPR004370">
    <property type="entry name" value="4-OT-like_dom"/>
</dbReference>
<dbReference type="SUPFAM" id="SSF55331">
    <property type="entry name" value="Tautomerase/MIF"/>
    <property type="match status" value="1"/>
</dbReference>
<evidence type="ECO:0000256" key="1">
    <source>
        <dbReference type="ARBA" id="ARBA00006723"/>
    </source>
</evidence>
<protein>
    <submittedName>
        <fullName evidence="4">Tautomerase family protein</fullName>
    </submittedName>
</protein>
<feature type="domain" description="4-oxalocrotonate tautomerase-like" evidence="3">
    <location>
        <begin position="2"/>
        <end position="59"/>
    </location>
</feature>
<name>A0A932A9X8_9BACT</name>
<gene>
    <name evidence="4" type="ORF">HYX28_11245</name>
</gene>
<dbReference type="AlphaFoldDB" id="A0A932A9X8"/>
<dbReference type="PANTHER" id="PTHR35530">
    <property type="entry name" value="TAUTOMERASE-RELATED"/>
    <property type="match status" value="1"/>
</dbReference>
<evidence type="ECO:0000313" key="4">
    <source>
        <dbReference type="EMBL" id="MBI2679346.1"/>
    </source>
</evidence>
<comment type="similarity">
    <text evidence="1">Belongs to the 4-oxalocrotonate tautomerase family.</text>
</comment>